<dbReference type="Pfam" id="PF09751">
    <property type="entry name" value="Es2"/>
    <property type="match status" value="1"/>
</dbReference>
<dbReference type="PANTHER" id="PTHR12940">
    <property type="entry name" value="ES-2 PROTEIN - RELATED"/>
    <property type="match status" value="1"/>
</dbReference>
<evidence type="ECO:0000256" key="4">
    <source>
        <dbReference type="SAM" id="MobiDB-lite"/>
    </source>
</evidence>
<gene>
    <name evidence="5" type="ORF">EJ08DRAFT_119571</name>
</gene>
<sequence>MAKPQKTSTALTKRAADTALMPPPPAAKRIKRPTTVLEEDSYTSALSHIIARDFFPGLLESQTQEEFLNALDAKDDEWIAEAGRKVAAAMTPGPEGRRLRGRRGTSMAPGFGMGDETPRGWGGDTPAIVAASETASTVGTKEPEVDLNLSLSAFQAKYTSEDNESFNAMVDKQNNRRRAKNAWFWNGNKIPSARQIAYAAREAKLLEATTSPSASTDLILREKARDKRPAMIETKTMPPKNSFMFGPESIEDELPTRGQIAEAKSLAPPKAILHGNTRIPMPETENEHAIPASPSLSAIDAAIAGRPRPTESEAGYSGADIPQVSGYAFVDAEPTPAEIAFATGKEVYDPFALLKRITPADDTPNMFHIKESSQRENLHHRLVEKQKRNKLGRVGDLMGGETLGRTPTPKFLSAAGALGGSKKRKEDLTPAAQSLIRKIGTPLRSGSAWDRKSEGKKDGGWTPAATPKVKR</sequence>
<name>A0A9P4NDZ7_9PEZI</name>
<proteinExistence type="inferred from homology"/>
<keyword evidence="3" id="KW-0539">Nucleus</keyword>
<feature type="region of interest" description="Disordered" evidence="4">
    <location>
        <begin position="90"/>
        <end position="121"/>
    </location>
</feature>
<feature type="region of interest" description="Disordered" evidence="4">
    <location>
        <begin position="1"/>
        <end position="32"/>
    </location>
</feature>
<dbReference type="Proteomes" id="UP000800235">
    <property type="component" value="Unassembled WGS sequence"/>
</dbReference>
<dbReference type="InterPro" id="IPR019148">
    <property type="entry name" value="Nuclear_protein_DGCR14_ESS-2"/>
</dbReference>
<dbReference type="AlphaFoldDB" id="A0A9P4NDZ7"/>
<dbReference type="EMBL" id="MU007170">
    <property type="protein sequence ID" value="KAF2416082.1"/>
    <property type="molecule type" value="Genomic_DNA"/>
</dbReference>
<evidence type="ECO:0000256" key="3">
    <source>
        <dbReference type="ARBA" id="ARBA00023242"/>
    </source>
</evidence>
<keyword evidence="6" id="KW-1185">Reference proteome</keyword>
<comment type="similarity">
    <text evidence="2">Belongs to the ESS2 family.</text>
</comment>
<feature type="compositionally biased region" description="Polar residues" evidence="4">
    <location>
        <begin position="1"/>
        <end position="11"/>
    </location>
</feature>
<reference evidence="5" key="1">
    <citation type="journal article" date="2020" name="Stud. Mycol.">
        <title>101 Dothideomycetes genomes: a test case for predicting lifestyles and emergence of pathogens.</title>
        <authorList>
            <person name="Haridas S."/>
            <person name="Albert R."/>
            <person name="Binder M."/>
            <person name="Bloem J."/>
            <person name="Labutti K."/>
            <person name="Salamov A."/>
            <person name="Andreopoulos B."/>
            <person name="Baker S."/>
            <person name="Barry K."/>
            <person name="Bills G."/>
            <person name="Bluhm B."/>
            <person name="Cannon C."/>
            <person name="Castanera R."/>
            <person name="Culley D."/>
            <person name="Daum C."/>
            <person name="Ezra D."/>
            <person name="Gonzalez J."/>
            <person name="Henrissat B."/>
            <person name="Kuo A."/>
            <person name="Liang C."/>
            <person name="Lipzen A."/>
            <person name="Lutzoni F."/>
            <person name="Magnuson J."/>
            <person name="Mondo S."/>
            <person name="Nolan M."/>
            <person name="Ohm R."/>
            <person name="Pangilinan J."/>
            <person name="Park H.-J."/>
            <person name="Ramirez L."/>
            <person name="Alfaro M."/>
            <person name="Sun H."/>
            <person name="Tritt A."/>
            <person name="Yoshinaga Y."/>
            <person name="Zwiers L.-H."/>
            <person name="Turgeon B."/>
            <person name="Goodwin S."/>
            <person name="Spatafora J."/>
            <person name="Crous P."/>
            <person name="Grigoriev I."/>
        </authorList>
    </citation>
    <scope>NUCLEOTIDE SEQUENCE</scope>
    <source>
        <strain evidence="5">CBS 130266</strain>
    </source>
</reference>
<comment type="caution">
    <text evidence="5">The sequence shown here is derived from an EMBL/GenBank/DDBJ whole genome shotgun (WGS) entry which is preliminary data.</text>
</comment>
<evidence type="ECO:0000256" key="1">
    <source>
        <dbReference type="ARBA" id="ARBA00004123"/>
    </source>
</evidence>
<accession>A0A9P4NDZ7</accession>
<dbReference type="GO" id="GO:0071013">
    <property type="term" value="C:catalytic step 2 spliceosome"/>
    <property type="evidence" value="ECO:0007669"/>
    <property type="project" value="TreeGrafter"/>
</dbReference>
<evidence type="ECO:0008006" key="7">
    <source>
        <dbReference type="Google" id="ProtNLM"/>
    </source>
</evidence>
<comment type="subcellular location">
    <subcellularLocation>
        <location evidence="1">Nucleus</location>
    </subcellularLocation>
</comment>
<feature type="compositionally biased region" description="Basic and acidic residues" evidence="4">
    <location>
        <begin position="449"/>
        <end position="459"/>
    </location>
</feature>
<dbReference type="PANTHER" id="PTHR12940:SF0">
    <property type="entry name" value="SPLICING FACTOR ESS-2 HOMOLOG"/>
    <property type="match status" value="1"/>
</dbReference>
<feature type="region of interest" description="Disordered" evidence="4">
    <location>
        <begin position="394"/>
        <end position="471"/>
    </location>
</feature>
<evidence type="ECO:0000313" key="5">
    <source>
        <dbReference type="EMBL" id="KAF2416082.1"/>
    </source>
</evidence>
<dbReference type="OrthoDB" id="19679at2759"/>
<organism evidence="5 6">
    <name type="scientific">Tothia fuscella</name>
    <dbReference type="NCBI Taxonomy" id="1048955"/>
    <lineage>
        <taxon>Eukaryota</taxon>
        <taxon>Fungi</taxon>
        <taxon>Dikarya</taxon>
        <taxon>Ascomycota</taxon>
        <taxon>Pezizomycotina</taxon>
        <taxon>Dothideomycetes</taxon>
        <taxon>Pleosporomycetidae</taxon>
        <taxon>Venturiales</taxon>
        <taxon>Cylindrosympodiaceae</taxon>
        <taxon>Tothia</taxon>
    </lineage>
</organism>
<evidence type="ECO:0000313" key="6">
    <source>
        <dbReference type="Proteomes" id="UP000800235"/>
    </source>
</evidence>
<protein>
    <recommendedName>
        <fullName evidence="7">Nuclear protein DGCR14</fullName>
    </recommendedName>
</protein>
<evidence type="ECO:0000256" key="2">
    <source>
        <dbReference type="ARBA" id="ARBA00009072"/>
    </source>
</evidence>